<dbReference type="InterPro" id="IPR036250">
    <property type="entry name" value="AcylCo_DH-like_C"/>
</dbReference>
<dbReference type="PANTHER" id="PTHR43884">
    <property type="entry name" value="ACYL-COA DEHYDROGENASE"/>
    <property type="match status" value="1"/>
</dbReference>
<dbReference type="Pfam" id="PF02771">
    <property type="entry name" value="Acyl-CoA_dh_N"/>
    <property type="match status" value="1"/>
</dbReference>
<organism evidence="4 5">
    <name type="scientific">Mycetocola zhujimingii</name>
    <dbReference type="NCBI Taxonomy" id="2079792"/>
    <lineage>
        <taxon>Bacteria</taxon>
        <taxon>Bacillati</taxon>
        <taxon>Actinomycetota</taxon>
        <taxon>Actinomycetes</taxon>
        <taxon>Micrococcales</taxon>
        <taxon>Microbacteriaceae</taxon>
        <taxon>Mycetocola</taxon>
    </lineage>
</organism>
<protein>
    <submittedName>
        <fullName evidence="4">Acyl-CoA dehydrogenase</fullName>
    </submittedName>
</protein>
<feature type="domain" description="Acyl-CoA dehydrogenase/oxidase N-terminal" evidence="2">
    <location>
        <begin position="32"/>
        <end position="127"/>
    </location>
</feature>
<dbReference type="AlphaFoldDB" id="A0A2U1TFA4"/>
<evidence type="ECO:0000259" key="2">
    <source>
        <dbReference type="Pfam" id="PF02771"/>
    </source>
</evidence>
<gene>
    <name evidence="4" type="ORF">DF223_05855</name>
</gene>
<dbReference type="Gene3D" id="1.10.540.10">
    <property type="entry name" value="Acyl-CoA dehydrogenase/oxidase, N-terminal domain"/>
    <property type="match status" value="1"/>
</dbReference>
<dbReference type="SUPFAM" id="SSF47203">
    <property type="entry name" value="Acyl-CoA dehydrogenase C-terminal domain-like"/>
    <property type="match status" value="1"/>
</dbReference>
<dbReference type="SUPFAM" id="SSF56645">
    <property type="entry name" value="Acyl-CoA dehydrogenase NM domain-like"/>
    <property type="match status" value="1"/>
</dbReference>
<evidence type="ECO:0000313" key="5">
    <source>
        <dbReference type="Proteomes" id="UP000244962"/>
    </source>
</evidence>
<accession>A0A2U1TFA4</accession>
<sequence length="416" mass="44719">MTTLLDTTTDTDTTARALSDDELSGLFAPVFERIREGAVEREAKRALPFEAVAWLKAERFGAVRVPREYGGFGATVGQLARLLSELGAADSNLPQLLRGHFAFVETRLVHPDAEVREKWLRRVATGDLVGNASSELTGASLAEVSTVVSEENGRFFVTGQKYYSTGTIFADWVSGSARDADGGRVSYVVRTDDPGVERLDDWDGFGQRLTGSGTTIFDHAEVDADDITRYTDARINHVTAFFQLVLVATLAGIGKAVLTDTVEYVRPRTRTFITASNPLPREDPLVQSVVGEVAAASFTADALVASAAAAVDAAYRTNTDGTLDDAAVTAAEIAVYSAQVAIVDVVLAAATRLFEVGGASAASSARKLDRHWRNARTVSSHNPVIYKKRTVGEFFLNDRAPNAAWKELREAAAVPS</sequence>
<evidence type="ECO:0000259" key="3">
    <source>
        <dbReference type="Pfam" id="PF08028"/>
    </source>
</evidence>
<dbReference type="PIRSF" id="PIRSF016578">
    <property type="entry name" value="HsaA"/>
    <property type="match status" value="1"/>
</dbReference>
<evidence type="ECO:0000256" key="1">
    <source>
        <dbReference type="ARBA" id="ARBA00023002"/>
    </source>
</evidence>
<proteinExistence type="predicted"/>
<dbReference type="Proteomes" id="UP000244962">
    <property type="component" value="Unassembled WGS sequence"/>
</dbReference>
<dbReference type="Pfam" id="PF08028">
    <property type="entry name" value="Acyl-CoA_dh_2"/>
    <property type="match status" value="1"/>
</dbReference>
<dbReference type="InterPro" id="IPR037069">
    <property type="entry name" value="AcylCoA_DH/ox_N_sf"/>
</dbReference>
<keyword evidence="1" id="KW-0560">Oxidoreductase</keyword>
<dbReference type="GO" id="GO:0008470">
    <property type="term" value="F:3-methylbutanoyl-CoA dehydrogenase activity"/>
    <property type="evidence" value="ECO:0007669"/>
    <property type="project" value="TreeGrafter"/>
</dbReference>
<name>A0A2U1TFA4_9MICO</name>
<dbReference type="RefSeq" id="WP_108962515.1">
    <property type="nucleotide sequence ID" value="NZ_QEFB01000004.1"/>
</dbReference>
<dbReference type="InterPro" id="IPR046373">
    <property type="entry name" value="Acyl-CoA_Oxase/DH_mid-dom_sf"/>
</dbReference>
<dbReference type="InterPro" id="IPR009100">
    <property type="entry name" value="AcylCoA_DH/oxidase_NM_dom_sf"/>
</dbReference>
<dbReference type="InterPro" id="IPR013107">
    <property type="entry name" value="Acyl-CoA_DH_C"/>
</dbReference>
<reference evidence="5" key="1">
    <citation type="submission" date="2018-04" db="EMBL/GenBank/DDBJ databases">
        <authorList>
            <person name="Liu S."/>
            <person name="Wang Z."/>
            <person name="Li J."/>
        </authorList>
    </citation>
    <scope>NUCLEOTIDE SEQUENCE [LARGE SCALE GENOMIC DNA]</scope>
    <source>
        <strain evidence="5">622</strain>
    </source>
</reference>
<dbReference type="InterPro" id="IPR013786">
    <property type="entry name" value="AcylCoA_DH/ox_N"/>
</dbReference>
<dbReference type="PANTHER" id="PTHR43884:SF12">
    <property type="entry name" value="ISOVALERYL-COA DEHYDROGENASE, MITOCHONDRIAL-RELATED"/>
    <property type="match status" value="1"/>
</dbReference>
<dbReference type="Gene3D" id="2.40.110.10">
    <property type="entry name" value="Butyryl-CoA Dehydrogenase, subunit A, domain 2"/>
    <property type="match status" value="1"/>
</dbReference>
<dbReference type="Gene3D" id="1.20.140.10">
    <property type="entry name" value="Butyryl-CoA Dehydrogenase, subunit A, domain 3"/>
    <property type="match status" value="1"/>
</dbReference>
<keyword evidence="5" id="KW-1185">Reference proteome</keyword>
<comment type="caution">
    <text evidence="4">The sequence shown here is derived from an EMBL/GenBank/DDBJ whole genome shotgun (WGS) entry which is preliminary data.</text>
</comment>
<dbReference type="EMBL" id="QEFB01000004">
    <property type="protein sequence ID" value="PWC07562.1"/>
    <property type="molecule type" value="Genomic_DNA"/>
</dbReference>
<evidence type="ECO:0000313" key="4">
    <source>
        <dbReference type="EMBL" id="PWC07562.1"/>
    </source>
</evidence>
<dbReference type="GO" id="GO:0050660">
    <property type="term" value="F:flavin adenine dinucleotide binding"/>
    <property type="evidence" value="ECO:0007669"/>
    <property type="project" value="InterPro"/>
</dbReference>
<dbReference type="GO" id="GO:0006552">
    <property type="term" value="P:L-leucine catabolic process"/>
    <property type="evidence" value="ECO:0007669"/>
    <property type="project" value="TreeGrafter"/>
</dbReference>
<feature type="domain" description="Acyl-CoA dehydrogenase C-terminal" evidence="3">
    <location>
        <begin position="245"/>
        <end position="382"/>
    </location>
</feature>